<evidence type="ECO:0000256" key="1">
    <source>
        <dbReference type="SAM" id="Coils"/>
    </source>
</evidence>
<feature type="transmembrane region" description="Helical" evidence="3">
    <location>
        <begin position="2570"/>
        <end position="2593"/>
    </location>
</feature>
<dbReference type="PANTHER" id="PTHR18976">
    <property type="entry name" value="APOLIPOPROTEIN"/>
    <property type="match status" value="1"/>
</dbReference>
<dbReference type="RefSeq" id="XP_028864838.1">
    <property type="nucleotide sequence ID" value="XM_029009005.1"/>
</dbReference>
<protein>
    <recommendedName>
        <fullName evidence="6">Extracellular matrix-binding ebh</fullName>
    </recommendedName>
</protein>
<feature type="coiled-coil region" evidence="1">
    <location>
        <begin position="764"/>
        <end position="816"/>
    </location>
</feature>
<keyword evidence="3" id="KW-0472">Membrane</keyword>
<feature type="region of interest" description="Disordered" evidence="2">
    <location>
        <begin position="1982"/>
        <end position="2006"/>
    </location>
</feature>
<dbReference type="VEuPathDB" id="PiroplasmaDB:BOVATA_000880"/>
<evidence type="ECO:0000256" key="2">
    <source>
        <dbReference type="SAM" id="MobiDB-lite"/>
    </source>
</evidence>
<keyword evidence="3" id="KW-1133">Transmembrane helix</keyword>
<gene>
    <name evidence="4" type="ORF">BOVATA_000880</name>
</gene>
<dbReference type="PANTHER" id="PTHR18976:SF34">
    <property type="entry name" value="LIPID-BINDING PROTEIN"/>
    <property type="match status" value="1"/>
</dbReference>
<reference evidence="4 5" key="1">
    <citation type="journal article" date="2017" name="BMC Genomics">
        <title>Whole-genome assembly of Babesia ovata and comparative genomics between closely related pathogens.</title>
        <authorList>
            <person name="Yamagishi J."/>
            <person name="Asada M."/>
            <person name="Hakimi H."/>
            <person name="Tanaka T.Q."/>
            <person name="Sugimoto C."/>
            <person name="Kawazu S."/>
        </authorList>
    </citation>
    <scope>NUCLEOTIDE SEQUENCE [LARGE SCALE GENOMIC DNA]</scope>
    <source>
        <strain evidence="4 5">Miyake</strain>
    </source>
</reference>
<evidence type="ECO:0000256" key="3">
    <source>
        <dbReference type="SAM" id="Phobius"/>
    </source>
</evidence>
<evidence type="ECO:0000313" key="4">
    <source>
        <dbReference type="EMBL" id="GBE58595.1"/>
    </source>
</evidence>
<keyword evidence="1" id="KW-0175">Coiled coil</keyword>
<keyword evidence="5" id="KW-1185">Reference proteome</keyword>
<comment type="caution">
    <text evidence="4">The sequence shown here is derived from an EMBL/GenBank/DDBJ whole genome shotgun (WGS) entry which is preliminary data.</text>
</comment>
<evidence type="ECO:0008006" key="6">
    <source>
        <dbReference type="Google" id="ProtNLM"/>
    </source>
</evidence>
<accession>A0A2H6K6H7</accession>
<dbReference type="EMBL" id="BDSA01000001">
    <property type="protein sequence ID" value="GBE58595.1"/>
    <property type="molecule type" value="Genomic_DNA"/>
</dbReference>
<sequence length="2641" mass="293425">MARKALTDCPENLREAIDWLLQVNSGDGIPQLSEALGKLVDNVAQDAERSLSSLPESYHTSAGDVIDKLRAFRSSLQKNSENTNKNILHNLCSALETFLGYKPPGTYDGSGIVYGSASRLCDAIVSFFHGLLNDVHCNQPYAVGKNILRETVDKHLKPNLRDGHKGFKRVVGDVAGRVSAYNTAVAAYNDQVKAPIKTLLSQVTEEFQRRIADVPEGEALEKLKDGNEVAKKVKEVGSLVSRYVTYGTRFETDIAKTEKQIKDLNHKLRERIRDVRESVSHETQRLRTLTRREYENYKAIMKLVNKFKQAKENIIKQINSQVTALVEKLKNAVKYILSLLEEIKSKLRGYVDKLVKWMRDVKKFIDTVAQKNVDKILKEVTDGSNKEDLEGEIRELDSALKNKVEELSTWRDAAERVLHHAIDNSSQVSTDLDPKGDKPKSMGANITTITRANQKISEANTQLRYRVGELGTWKGAADKLLQDVINSSNEVKDKLAPQHKDSKYPIGHNINGISEAKKALDQAKIKLESHIDSLEQWINKAEKTRDKAEQRAKEAFDLLKEYKSRHNSGWNKTTLGANIDKIVAANEQIGKVNEGLEKVDKILETWKQDADTAVKAAKEKAEEVHKRLDKDDGSQEISKGIKQIKDAETQVLKVDDALKGVDSDLGKWSAAAKSVLESAVGKAEKVRDALDPDKNGPQDKHKIGHNIKEIDTAKVQIDSAKKTLGEEVTKLATWKSKATEVVDSAKKKVTEIVNKLEGKNGNENQSVKDAADKLRDKANKLVDDYDKAKSAVQSAVDAARKEVDDLDKKLREDLQQLEQGIKSNVTTYVTQYVTAVQTQVEKIKGEENNGTGLEGIQKGVQNYFNFFQGSFTNAVGGWIDDILEHNGVVERLFGWQSKGEDELKKDLENSGLGGLIKSPINSKIDLAVEVFKSGPPPATGMKDKIEKVKQACELFAHWLDKELKDPKSGGVLELAKQAKKTMVEEVFERSKQSNLQRVLQTANCACNCRSYCMLKDCQNCQDPKCILTQAIATTLLVVSSVGRQVGKELQSVFLGEGTNMGSDADGTKKSIAKELDSAYRVTNGLHNNLDMALGIGAGQGTDHKVGDAASIDNKLNDAIDAEVAEKFPKSGGGASTQNNYNLQKVAQNYNSHMTGTVKEQWSKIAVPDLRTDKGEQGKEAVQQEIAGLHSDHEQKFTGFVTAVRELVKKDNQKPPKDTDKDSVNAHLEDLEGMIKNGKNGDEMYQLKSLQSVNVHRLEKIHGELDKLPSTFTGQTSKINSAKDAIVGELKNLRKELQKDNGGEAGVIDQLKDLKDTGLTGNETWKPKGHEAKGFDHIKNNLKGQQNTLSTQPEKIGDGVTLITRELDKLRSELLGENSEPQKRGVVNNLLHLETAIDQPGKNGDGSLNKIHTDLKTQMKTLKDQPTEIKTALNSLKRQLALVGIRLHNVVVDGDVVDYLRALKAQISKGDPKNGLMKIHKDIENLKNTDFTTHPKGIQEAVTQITQALTGLQGDLDNNVTGKLGKLREQGLKNGGVNWDGKGTTVKGFETIKEAIKGLHTVDFSTQTPIITFGISGITAELQRLQSKLSNEVTQKLQDLKGKGLGSGEWDKSKNISGLDKIKDELQALKDESVRDLRSKLNYLCNAIKRATGDLKVQLEKISNDEININLKSIHNDLDMLLVGPVHQAINDATNLLDEADRWREETIKNLTAYVEEQLDPCIAELTRHAREHYFSTVKEALRSFTSRVSGQLDTLPEEIENDKHIGFKGLMARLQGEKGVNIKKLKEVKDPQNVSDLASAFMQFYGPVSDYVNEEIIRVHKQNSAERNPPGKEEQRYSCKLFRTHEALTNLLTYLSDNGVFDHRLCGLTKTLTTALGTMTPEGFAKTSTATLDCVVDGLTKFAAELGQSYVSRYAGQTLIDDYGEKYAKVFLTIVPTMFDSLSELRRRCNSNGKWRDYKINSSNRLGTFFERCGYSVARSPTEQDGELRNDAECNGTGEDETEKRNDNHSVLKRLCDNLYTFYRVCHLKLIMSPRPPCSVYEMLTWCCGLTYNRVYLGLNSEALPSLFDAPDEQESTDSDVPLMNLSSLALKAHPRNITPPSLTDALTEVCHQSHNVLTTLLGFGHAGGIYACDFNTNPQGLFYPHDTDTLLCLLFDVLKRLHHQLYFLHRRCLYNARHGGWLDCWYGRDVGGSSWKCNTMQCANQQCPHEASQTGNQICNQICNQSCDQHPKCGVKSPLQSFLEDGLVGFLPHDVSADGTCVSCSGCDTKSPGLPCKTPMGLSNITRLASRASTGRAIMDVLGAFCGGASSPLTRLCGFLNCLLTRPPRTPDDLFAFYYQFICDWHNYGEHRKAAFEDAVGAACFRQRGVTLDVSSIFGSSDHGSVPDIPHLTGDLFSLVECNGTPGSAPSHPCGPYLKPLGHDVSAYFAKEHARLYLSWVVYLTEAFYEFLCSLLQDCERTCADASATCHARSCDKQCPAKRRPLAPDSEHLESCPSIVDCDSTTPTLFRYGFVHRDAHSLAGSTSGHQGKRICEDFCKVLQVAVKHMNPLHRLAHETIPEYLYRIRAPFLFCLIALWLIAALYILHSLLYRIDVLRIRSHLLTTRASHLIDVKALLAGSRRMLSLYHDVDYFDDDFHS</sequence>
<organism evidence="4 5">
    <name type="scientific">Babesia ovata</name>
    <dbReference type="NCBI Taxonomy" id="189622"/>
    <lineage>
        <taxon>Eukaryota</taxon>
        <taxon>Sar</taxon>
        <taxon>Alveolata</taxon>
        <taxon>Apicomplexa</taxon>
        <taxon>Aconoidasida</taxon>
        <taxon>Piroplasmida</taxon>
        <taxon>Babesiidae</taxon>
        <taxon>Babesia</taxon>
    </lineage>
</organism>
<name>A0A2H6K6H7_9APIC</name>
<proteinExistence type="predicted"/>
<evidence type="ECO:0000313" key="5">
    <source>
        <dbReference type="Proteomes" id="UP000236319"/>
    </source>
</evidence>
<keyword evidence="3" id="KW-0812">Transmembrane</keyword>
<dbReference type="OrthoDB" id="2250192at2759"/>
<dbReference type="GeneID" id="39872365"/>
<dbReference type="Proteomes" id="UP000236319">
    <property type="component" value="Unassembled WGS sequence"/>
</dbReference>
<feature type="coiled-coil region" evidence="1">
    <location>
        <begin position="513"/>
        <end position="565"/>
    </location>
</feature>
<dbReference type="InterPro" id="IPR050163">
    <property type="entry name" value="Apolipoprotein_A1/A4/E"/>
</dbReference>
<dbReference type="SUPFAM" id="SSF58113">
    <property type="entry name" value="Apolipoprotein A-I"/>
    <property type="match status" value="1"/>
</dbReference>